<proteinExistence type="predicted"/>
<dbReference type="PANTHER" id="PTHR43312:SF1">
    <property type="entry name" value="NADP-DEPENDENT OXIDOREDUCTASE DOMAIN-CONTAINING PROTEIN"/>
    <property type="match status" value="1"/>
</dbReference>
<evidence type="ECO:0000313" key="3">
    <source>
        <dbReference type="Proteomes" id="UP000002431"/>
    </source>
</evidence>
<reference evidence="2" key="1">
    <citation type="submission" date="2006-04" db="EMBL/GenBank/DDBJ databases">
        <title>Complete sequence of plasmid1 pDGEO01 of Deinococcus geothermalis DSM 11300.</title>
        <authorList>
            <consortium name="US DOE Joint Genome Institute"/>
            <person name="Copeland A."/>
            <person name="Lucas S."/>
            <person name="Lapidus A."/>
            <person name="Barry K."/>
            <person name="Detter J.C."/>
            <person name="Glavina del Rio T."/>
            <person name="Hammon N."/>
            <person name="Israni S."/>
            <person name="Dalin E."/>
            <person name="Tice H."/>
            <person name="Pitluck S."/>
            <person name="Brettin T."/>
            <person name="Bruce D."/>
            <person name="Han C."/>
            <person name="Tapia R."/>
            <person name="Saunders E."/>
            <person name="Gilna P."/>
            <person name="Schmutz J."/>
            <person name="Larimer F."/>
            <person name="Land M."/>
            <person name="Hauser L."/>
            <person name="Kyrpides N."/>
            <person name="Kim E."/>
            <person name="Daly M.J."/>
            <person name="Fredrickson J.K."/>
            <person name="Makarova K.S."/>
            <person name="Gaidamakova E.K."/>
            <person name="Zhai M."/>
            <person name="Richardson P."/>
        </authorList>
    </citation>
    <scope>NUCLEOTIDE SEQUENCE</scope>
    <source>
        <strain evidence="2">DSM 11300</strain>
        <plasmid evidence="2">pDGEO01</plasmid>
    </source>
</reference>
<protein>
    <submittedName>
        <fullName evidence="2">Aryl-alcohol dehydrogenase related protein</fullName>
    </submittedName>
</protein>
<dbReference type="InterPro" id="IPR036812">
    <property type="entry name" value="NAD(P)_OxRdtase_dom_sf"/>
</dbReference>
<dbReference type="SUPFAM" id="SSF51430">
    <property type="entry name" value="NAD(P)-linked oxidoreductase"/>
    <property type="match status" value="1"/>
</dbReference>
<geneLocation type="plasmid" evidence="2 3">
    <name>pDGEO01</name>
</geneLocation>
<sequence>MRCRPLHWPEHRSAPFLCGPQEAYVQYRTLGKMGDNLSTVSFRAWAIGSTRREVNDKATLAALQRALDLERSFSNLEPDTLDLLQLHRPPTEVYRHDEVFGSLDDFRWESLLRQYGVSVETIGEALTAIHHPSVATAQIIFNAFWLQPAEAFFPAAQAATVGIIARVPLASGLLAGRLRRELTFAPADRCAFNDHREAFDRGETFLEVDYVELKAAQQLQEVLPA</sequence>
<dbReference type="InterPro" id="IPR053135">
    <property type="entry name" value="AKR2_Oxidoreductase"/>
</dbReference>
<dbReference type="Pfam" id="PF00248">
    <property type="entry name" value="Aldo_ket_red"/>
    <property type="match status" value="1"/>
</dbReference>
<organism evidence="2 3">
    <name type="scientific">Deinococcus geothermalis (strain DSM 11300 / CIP 105573 / AG-3a)</name>
    <dbReference type="NCBI Taxonomy" id="319795"/>
    <lineage>
        <taxon>Bacteria</taxon>
        <taxon>Thermotogati</taxon>
        <taxon>Deinococcota</taxon>
        <taxon>Deinococci</taxon>
        <taxon>Deinococcales</taxon>
        <taxon>Deinococcaceae</taxon>
        <taxon>Deinococcus</taxon>
    </lineage>
</organism>
<gene>
    <name evidence="2" type="ordered locus">Dgeo_2698</name>
</gene>
<accession>Q1J303</accession>
<dbReference type="AlphaFoldDB" id="Q1J303"/>
<evidence type="ECO:0000313" key="2">
    <source>
        <dbReference type="EMBL" id="ABF44131.1"/>
    </source>
</evidence>
<evidence type="ECO:0000259" key="1">
    <source>
        <dbReference type="Pfam" id="PF00248"/>
    </source>
</evidence>
<dbReference type="HOGENOM" id="CLU_1228266_0_0_0"/>
<dbReference type="EMBL" id="CP000358">
    <property type="protein sequence ID" value="ABF44131.1"/>
    <property type="molecule type" value="Genomic_DNA"/>
</dbReference>
<dbReference type="KEGG" id="dge:Dgeo_2698"/>
<dbReference type="Proteomes" id="UP000002431">
    <property type="component" value="Plasmid pDGEO01"/>
</dbReference>
<dbReference type="PANTHER" id="PTHR43312">
    <property type="entry name" value="D-THREO-ALDOSE 1-DEHYDROGENASE"/>
    <property type="match status" value="1"/>
</dbReference>
<dbReference type="Gene3D" id="3.20.20.100">
    <property type="entry name" value="NADP-dependent oxidoreductase domain"/>
    <property type="match status" value="1"/>
</dbReference>
<dbReference type="InterPro" id="IPR023210">
    <property type="entry name" value="NADP_OxRdtase_dom"/>
</dbReference>
<feature type="domain" description="NADP-dependent oxidoreductase" evidence="1">
    <location>
        <begin position="69"/>
        <end position="193"/>
    </location>
</feature>
<name>Q1J303_DEIGD</name>
<keyword evidence="3" id="KW-1185">Reference proteome</keyword>
<keyword evidence="2" id="KW-0614">Plasmid</keyword>
<dbReference type="eggNOG" id="COG0667">
    <property type="taxonomic scope" value="Bacteria"/>
</dbReference>